<reference evidence="1" key="1">
    <citation type="journal article" date="2019" name="Sci. Rep.">
        <title>Draft genome of Tanacetum cinerariifolium, the natural source of mosquito coil.</title>
        <authorList>
            <person name="Yamashiro T."/>
            <person name="Shiraishi A."/>
            <person name="Satake H."/>
            <person name="Nakayama K."/>
        </authorList>
    </citation>
    <scope>NUCLEOTIDE SEQUENCE</scope>
</reference>
<dbReference type="AlphaFoldDB" id="A0A6L2LY76"/>
<dbReference type="EMBL" id="BKCJ010005136">
    <property type="protein sequence ID" value="GEU65095.1"/>
    <property type="molecule type" value="Genomic_DNA"/>
</dbReference>
<accession>A0A6L2LY76</accession>
<sequence length="214" mass="24759">MDEVDGKKFVENGFKLNKTDKKVGENHEIKSSEVVDNNIDLKNLVEVVINGVIREVIDEFDGKKFVENGFKLNKIDESQVVGVDRMENCEEDGEDHEIESSEVVDNNIDLKILVEVRKERDKDEGISSKELSRVKDNNTYFMEMTAVFANIRMSVTIFQYNKAYHIMENQDNKKDNWVKCNEEVRNFVNSVAGMEIDQFGMGIQILILWVSMMF</sequence>
<name>A0A6L2LY76_TANCI</name>
<comment type="caution">
    <text evidence="1">The sequence shown here is derived from an EMBL/GenBank/DDBJ whole genome shotgun (WGS) entry which is preliminary data.</text>
</comment>
<organism evidence="1">
    <name type="scientific">Tanacetum cinerariifolium</name>
    <name type="common">Dalmatian daisy</name>
    <name type="synonym">Chrysanthemum cinerariifolium</name>
    <dbReference type="NCBI Taxonomy" id="118510"/>
    <lineage>
        <taxon>Eukaryota</taxon>
        <taxon>Viridiplantae</taxon>
        <taxon>Streptophyta</taxon>
        <taxon>Embryophyta</taxon>
        <taxon>Tracheophyta</taxon>
        <taxon>Spermatophyta</taxon>
        <taxon>Magnoliopsida</taxon>
        <taxon>eudicotyledons</taxon>
        <taxon>Gunneridae</taxon>
        <taxon>Pentapetalae</taxon>
        <taxon>asterids</taxon>
        <taxon>campanulids</taxon>
        <taxon>Asterales</taxon>
        <taxon>Asteraceae</taxon>
        <taxon>Asteroideae</taxon>
        <taxon>Anthemideae</taxon>
        <taxon>Anthemidinae</taxon>
        <taxon>Tanacetum</taxon>
    </lineage>
</organism>
<proteinExistence type="predicted"/>
<evidence type="ECO:0000313" key="1">
    <source>
        <dbReference type="EMBL" id="GEU65095.1"/>
    </source>
</evidence>
<protein>
    <submittedName>
        <fullName evidence="1">Uncharacterized protein</fullName>
    </submittedName>
</protein>
<gene>
    <name evidence="1" type="ORF">Tci_037073</name>
</gene>